<dbReference type="Proteomes" id="UP000199065">
    <property type="component" value="Unassembled WGS sequence"/>
</dbReference>
<dbReference type="STRING" id="185761.SAMN05660282_01706"/>
<keyword evidence="2 4" id="KW-0238">DNA-binding</keyword>
<keyword evidence="1" id="KW-0805">Transcription regulation</keyword>
<dbReference type="Pfam" id="PF00440">
    <property type="entry name" value="TetR_N"/>
    <property type="match status" value="1"/>
</dbReference>
<organism evidence="6 7">
    <name type="scientific">Corynebacterium spheniscorum</name>
    <dbReference type="NCBI Taxonomy" id="185761"/>
    <lineage>
        <taxon>Bacteria</taxon>
        <taxon>Bacillati</taxon>
        <taxon>Actinomycetota</taxon>
        <taxon>Actinomycetes</taxon>
        <taxon>Mycobacteriales</taxon>
        <taxon>Corynebacteriaceae</taxon>
        <taxon>Corynebacterium</taxon>
    </lineage>
</organism>
<dbReference type="RefSeq" id="WP_092286400.1">
    <property type="nucleotide sequence ID" value="NZ_FOPJ01000011.1"/>
</dbReference>
<dbReference type="SUPFAM" id="SSF46689">
    <property type="entry name" value="Homeodomain-like"/>
    <property type="match status" value="1"/>
</dbReference>
<accession>A0A1I2U257</accession>
<evidence type="ECO:0000256" key="2">
    <source>
        <dbReference type="ARBA" id="ARBA00023125"/>
    </source>
</evidence>
<keyword evidence="7" id="KW-1185">Reference proteome</keyword>
<dbReference type="PRINTS" id="PR00455">
    <property type="entry name" value="HTHTETR"/>
</dbReference>
<reference evidence="6 7" key="1">
    <citation type="submission" date="2016-10" db="EMBL/GenBank/DDBJ databases">
        <authorList>
            <person name="de Groot N.N."/>
        </authorList>
    </citation>
    <scope>NUCLEOTIDE SEQUENCE [LARGE SCALE GENOMIC DNA]</scope>
    <source>
        <strain>J11</strain>
        <strain evidence="7">PG 39</strain>
    </source>
</reference>
<sequence length="195" mass="20536">MPKIEASTVAEHRAMRERQVLGAAADLLLSGGSSALTPAAVAAAANISRTSIYHYFPSGSDLLLATLEYLMEQSVAELEEAMQAAGPTPLEKIEAYVRASLSSATAGYCAGIIEPQDLPADQCGRLREWHDRLLAPLIDAAEGCKAPDSPLAAHLVQGMIDAAARAIADGNDRQEVTETTVTLLRAAFSNPHAGR</sequence>
<evidence type="ECO:0000259" key="5">
    <source>
        <dbReference type="PROSITE" id="PS50977"/>
    </source>
</evidence>
<dbReference type="InterPro" id="IPR009057">
    <property type="entry name" value="Homeodomain-like_sf"/>
</dbReference>
<feature type="DNA-binding region" description="H-T-H motif" evidence="4">
    <location>
        <begin position="37"/>
        <end position="56"/>
    </location>
</feature>
<dbReference type="OrthoDB" id="4709704at2"/>
<evidence type="ECO:0000313" key="6">
    <source>
        <dbReference type="EMBL" id="SFG71235.1"/>
    </source>
</evidence>
<dbReference type="PANTHER" id="PTHR47506:SF6">
    <property type="entry name" value="HTH-TYPE TRANSCRIPTIONAL REPRESSOR NEMR"/>
    <property type="match status" value="1"/>
</dbReference>
<dbReference type="AlphaFoldDB" id="A0A1I2U257"/>
<dbReference type="Gene3D" id="1.10.357.10">
    <property type="entry name" value="Tetracycline Repressor, domain 2"/>
    <property type="match status" value="1"/>
</dbReference>
<dbReference type="GO" id="GO:0003677">
    <property type="term" value="F:DNA binding"/>
    <property type="evidence" value="ECO:0007669"/>
    <property type="project" value="UniProtKB-UniRule"/>
</dbReference>
<keyword evidence="3" id="KW-0804">Transcription</keyword>
<dbReference type="PANTHER" id="PTHR47506">
    <property type="entry name" value="TRANSCRIPTIONAL REGULATORY PROTEIN"/>
    <property type="match status" value="1"/>
</dbReference>
<dbReference type="Gene3D" id="1.10.10.60">
    <property type="entry name" value="Homeodomain-like"/>
    <property type="match status" value="1"/>
</dbReference>
<dbReference type="EMBL" id="FOPJ01000011">
    <property type="protein sequence ID" value="SFG71235.1"/>
    <property type="molecule type" value="Genomic_DNA"/>
</dbReference>
<dbReference type="PROSITE" id="PS50977">
    <property type="entry name" value="HTH_TETR_2"/>
    <property type="match status" value="1"/>
</dbReference>
<proteinExistence type="predicted"/>
<evidence type="ECO:0000256" key="1">
    <source>
        <dbReference type="ARBA" id="ARBA00023015"/>
    </source>
</evidence>
<evidence type="ECO:0000256" key="4">
    <source>
        <dbReference type="PROSITE-ProRule" id="PRU00335"/>
    </source>
</evidence>
<name>A0A1I2U257_9CORY</name>
<gene>
    <name evidence="6" type="ORF">SAMN05660282_01706</name>
</gene>
<feature type="domain" description="HTH tetR-type" evidence="5">
    <location>
        <begin position="14"/>
        <end position="74"/>
    </location>
</feature>
<dbReference type="InterPro" id="IPR001647">
    <property type="entry name" value="HTH_TetR"/>
</dbReference>
<evidence type="ECO:0000256" key="3">
    <source>
        <dbReference type="ARBA" id="ARBA00023163"/>
    </source>
</evidence>
<protein>
    <submittedName>
        <fullName evidence="6">Transcriptional regulator, TetR family</fullName>
    </submittedName>
</protein>
<evidence type="ECO:0000313" key="7">
    <source>
        <dbReference type="Proteomes" id="UP000199065"/>
    </source>
</evidence>